<proteinExistence type="predicted"/>
<dbReference type="SMART" id="SM00530">
    <property type="entry name" value="HTH_XRE"/>
    <property type="match status" value="1"/>
</dbReference>
<dbReference type="Pfam" id="PF01381">
    <property type="entry name" value="HTH_3"/>
    <property type="match status" value="1"/>
</dbReference>
<reference evidence="3 4" key="1">
    <citation type="submission" date="2019-12" db="EMBL/GenBank/DDBJ databases">
        <title>Sporaefaciens musculi gen. nov., sp. nov., a novel bacterium isolated from the caecum of an obese mouse.</title>
        <authorList>
            <person name="Rasmussen T.S."/>
            <person name="Streidl T."/>
            <person name="Hitch T.C.A."/>
            <person name="Wortmann E."/>
            <person name="Deptula P."/>
            <person name="Hansen M."/>
            <person name="Nielsen D.S."/>
            <person name="Clavel T."/>
            <person name="Vogensen F.K."/>
        </authorList>
    </citation>
    <scope>NUCLEOTIDE SEQUENCE [LARGE SCALE GENOMIC DNA]</scope>
    <source>
        <strain evidence="3 4">WCA-9-b2</strain>
    </source>
</reference>
<dbReference type="RefSeq" id="WP_159751543.1">
    <property type="nucleotide sequence ID" value="NZ_CASSPE010000118.1"/>
</dbReference>
<dbReference type="PROSITE" id="PS50943">
    <property type="entry name" value="HTH_CROC1"/>
    <property type="match status" value="1"/>
</dbReference>
<protein>
    <submittedName>
        <fullName evidence="3">Helix-turn-helix domain-containing protein</fullName>
    </submittedName>
</protein>
<dbReference type="PANTHER" id="PTHR46558">
    <property type="entry name" value="TRACRIPTIONAL REGULATORY PROTEIN-RELATED-RELATED"/>
    <property type="match status" value="1"/>
</dbReference>
<dbReference type="SUPFAM" id="SSF47413">
    <property type="entry name" value="lambda repressor-like DNA-binding domains"/>
    <property type="match status" value="1"/>
</dbReference>
<dbReference type="CDD" id="cd00093">
    <property type="entry name" value="HTH_XRE"/>
    <property type="match status" value="1"/>
</dbReference>
<comment type="caution">
    <text evidence="3">The sequence shown here is derived from an EMBL/GenBank/DDBJ whole genome shotgun (WGS) entry which is preliminary data.</text>
</comment>
<evidence type="ECO:0000313" key="3">
    <source>
        <dbReference type="EMBL" id="MXP76404.1"/>
    </source>
</evidence>
<keyword evidence="1" id="KW-0238">DNA-binding</keyword>
<dbReference type="InterPro" id="IPR001387">
    <property type="entry name" value="Cro/C1-type_HTH"/>
</dbReference>
<evidence type="ECO:0000259" key="2">
    <source>
        <dbReference type="PROSITE" id="PS50943"/>
    </source>
</evidence>
<name>A0A7X3SJH4_9FIRM</name>
<gene>
    <name evidence="3" type="ORF">GN277_13670</name>
</gene>
<sequence length="109" mass="12660">MKNLKLLRNQKGLSQQKLADILHISQQSVYKYENDITSPDIDTLKNIADFFETSIDYVVGYTELPHKIEPTIKLSLNQDEAKLIEKYQSLSPKRRSVIHSVIDSYSEKY</sequence>
<accession>A0A7X3SJH4</accession>
<dbReference type="Proteomes" id="UP000460412">
    <property type="component" value="Unassembled WGS sequence"/>
</dbReference>
<evidence type="ECO:0000313" key="4">
    <source>
        <dbReference type="Proteomes" id="UP000460412"/>
    </source>
</evidence>
<dbReference type="GO" id="GO:0003677">
    <property type="term" value="F:DNA binding"/>
    <property type="evidence" value="ECO:0007669"/>
    <property type="project" value="UniProtKB-KW"/>
</dbReference>
<dbReference type="Gene3D" id="1.10.260.40">
    <property type="entry name" value="lambda repressor-like DNA-binding domains"/>
    <property type="match status" value="1"/>
</dbReference>
<dbReference type="AlphaFoldDB" id="A0A7X3SJH4"/>
<feature type="domain" description="HTH cro/C1-type" evidence="2">
    <location>
        <begin position="4"/>
        <end position="58"/>
    </location>
</feature>
<dbReference type="PANTHER" id="PTHR46558:SF13">
    <property type="entry name" value="HTH-TYPE TRANSCRIPTIONAL REGULATOR IMMR"/>
    <property type="match status" value="1"/>
</dbReference>
<dbReference type="InterPro" id="IPR010982">
    <property type="entry name" value="Lambda_DNA-bd_dom_sf"/>
</dbReference>
<evidence type="ECO:0000256" key="1">
    <source>
        <dbReference type="ARBA" id="ARBA00023125"/>
    </source>
</evidence>
<organism evidence="3 4">
    <name type="scientific">Sporofaciens musculi</name>
    <dbReference type="NCBI Taxonomy" id="2681861"/>
    <lineage>
        <taxon>Bacteria</taxon>
        <taxon>Bacillati</taxon>
        <taxon>Bacillota</taxon>
        <taxon>Clostridia</taxon>
        <taxon>Lachnospirales</taxon>
        <taxon>Lachnospiraceae</taxon>
        <taxon>Sporofaciens</taxon>
    </lineage>
</organism>
<dbReference type="EMBL" id="WUQX01000001">
    <property type="protein sequence ID" value="MXP76404.1"/>
    <property type="molecule type" value="Genomic_DNA"/>
</dbReference>
<keyword evidence="4" id="KW-1185">Reference proteome</keyword>